<protein>
    <submittedName>
        <fullName evidence="1">Uncharacterized protein</fullName>
    </submittedName>
</protein>
<accession>A0A453ASL4</accession>
<reference evidence="2" key="1">
    <citation type="journal article" date="2014" name="Science">
        <title>Ancient hybridizations among the ancestral genomes of bread wheat.</title>
        <authorList>
            <consortium name="International Wheat Genome Sequencing Consortium,"/>
            <person name="Marcussen T."/>
            <person name="Sandve S.R."/>
            <person name="Heier L."/>
            <person name="Spannagl M."/>
            <person name="Pfeifer M."/>
            <person name="Jakobsen K.S."/>
            <person name="Wulff B.B."/>
            <person name="Steuernagel B."/>
            <person name="Mayer K.F."/>
            <person name="Olsen O.A."/>
        </authorList>
    </citation>
    <scope>NUCLEOTIDE SEQUENCE [LARGE SCALE GENOMIC DNA]</scope>
    <source>
        <strain evidence="2">cv. AL8/78</strain>
    </source>
</reference>
<organism evidence="1 2">
    <name type="scientific">Aegilops tauschii subsp. strangulata</name>
    <name type="common">Goatgrass</name>
    <dbReference type="NCBI Taxonomy" id="200361"/>
    <lineage>
        <taxon>Eukaryota</taxon>
        <taxon>Viridiplantae</taxon>
        <taxon>Streptophyta</taxon>
        <taxon>Embryophyta</taxon>
        <taxon>Tracheophyta</taxon>
        <taxon>Spermatophyta</taxon>
        <taxon>Magnoliopsida</taxon>
        <taxon>Liliopsida</taxon>
        <taxon>Poales</taxon>
        <taxon>Poaceae</taxon>
        <taxon>BOP clade</taxon>
        <taxon>Pooideae</taxon>
        <taxon>Triticodae</taxon>
        <taxon>Triticeae</taxon>
        <taxon>Triticinae</taxon>
        <taxon>Aegilops</taxon>
    </lineage>
</organism>
<proteinExistence type="predicted"/>
<reference evidence="2" key="2">
    <citation type="journal article" date="2017" name="Nat. Plants">
        <title>The Aegilops tauschii genome reveals multiple impacts of transposons.</title>
        <authorList>
            <person name="Zhao G."/>
            <person name="Zou C."/>
            <person name="Li K."/>
            <person name="Wang K."/>
            <person name="Li T."/>
            <person name="Gao L."/>
            <person name="Zhang X."/>
            <person name="Wang H."/>
            <person name="Yang Z."/>
            <person name="Liu X."/>
            <person name="Jiang W."/>
            <person name="Mao L."/>
            <person name="Kong X."/>
            <person name="Jiao Y."/>
            <person name="Jia J."/>
        </authorList>
    </citation>
    <scope>NUCLEOTIDE SEQUENCE [LARGE SCALE GENOMIC DNA]</scope>
    <source>
        <strain evidence="2">cv. AL8/78</strain>
    </source>
</reference>
<reference evidence="1" key="4">
    <citation type="submission" date="2019-03" db="UniProtKB">
        <authorList>
            <consortium name="EnsemblPlants"/>
        </authorList>
    </citation>
    <scope>IDENTIFICATION</scope>
</reference>
<dbReference type="PANTHER" id="PTHR31264">
    <property type="entry name" value="OS07G0554500 PROTEIN-RELATED"/>
    <property type="match status" value="1"/>
</dbReference>
<sequence length="137" mass="15437">PPAAEDEEGSGAEAEQWRAVTFDNWISLLTGSGNQPESCRRSPIRHYAHGYFCWLLFPASKLLMLDTRSMGFSVVDLPHATSEAQVAILEAENGRIKMFMNEHFTPELSGGILTPTRAWRRRIYIPFGFVESEDFTA</sequence>
<keyword evidence="2" id="KW-1185">Reference proteome</keyword>
<evidence type="ECO:0000313" key="2">
    <source>
        <dbReference type="Proteomes" id="UP000015105"/>
    </source>
</evidence>
<dbReference type="PANTHER" id="PTHR31264:SF10">
    <property type="entry name" value="GENOME ASSEMBLY, CHROMOSOME: II"/>
    <property type="match status" value="1"/>
</dbReference>
<name>A0A453ASL4_AEGTS</name>
<evidence type="ECO:0000313" key="1">
    <source>
        <dbReference type="EnsemblPlants" id="AET2Gv20250500.4"/>
    </source>
</evidence>
<reference evidence="1" key="5">
    <citation type="journal article" date="2021" name="G3 (Bethesda)">
        <title>Aegilops tauschii genome assembly Aet v5.0 features greater sequence contiguity and improved annotation.</title>
        <authorList>
            <person name="Wang L."/>
            <person name="Zhu T."/>
            <person name="Rodriguez J.C."/>
            <person name="Deal K.R."/>
            <person name="Dubcovsky J."/>
            <person name="McGuire P.E."/>
            <person name="Lux T."/>
            <person name="Spannagl M."/>
            <person name="Mayer K.F.X."/>
            <person name="Baldrich P."/>
            <person name="Meyers B.C."/>
            <person name="Huo N."/>
            <person name="Gu Y.Q."/>
            <person name="Zhou H."/>
            <person name="Devos K.M."/>
            <person name="Bennetzen J.L."/>
            <person name="Unver T."/>
            <person name="Budak H."/>
            <person name="Gulick P.J."/>
            <person name="Galiba G."/>
            <person name="Kalapos B."/>
            <person name="Nelson D.R."/>
            <person name="Li P."/>
            <person name="You F.M."/>
            <person name="Luo M.C."/>
            <person name="Dvorak J."/>
        </authorList>
    </citation>
    <scope>NUCLEOTIDE SEQUENCE [LARGE SCALE GENOMIC DNA]</scope>
    <source>
        <strain evidence="1">cv. AL8/78</strain>
    </source>
</reference>
<dbReference type="Gramene" id="AET2Gv20250500.4">
    <property type="protein sequence ID" value="AET2Gv20250500.4"/>
    <property type="gene ID" value="AET2Gv20250500"/>
</dbReference>
<dbReference type="EnsemblPlants" id="AET2Gv20250500.4">
    <property type="protein sequence ID" value="AET2Gv20250500.4"/>
    <property type="gene ID" value="AET2Gv20250500"/>
</dbReference>
<reference evidence="1" key="3">
    <citation type="journal article" date="2017" name="Nature">
        <title>Genome sequence of the progenitor of the wheat D genome Aegilops tauschii.</title>
        <authorList>
            <person name="Luo M.C."/>
            <person name="Gu Y.Q."/>
            <person name="Puiu D."/>
            <person name="Wang H."/>
            <person name="Twardziok S.O."/>
            <person name="Deal K.R."/>
            <person name="Huo N."/>
            <person name="Zhu T."/>
            <person name="Wang L."/>
            <person name="Wang Y."/>
            <person name="McGuire P.E."/>
            <person name="Liu S."/>
            <person name="Long H."/>
            <person name="Ramasamy R.K."/>
            <person name="Rodriguez J.C."/>
            <person name="Van S.L."/>
            <person name="Yuan L."/>
            <person name="Wang Z."/>
            <person name="Xia Z."/>
            <person name="Xiao L."/>
            <person name="Anderson O.D."/>
            <person name="Ouyang S."/>
            <person name="Liang Y."/>
            <person name="Zimin A.V."/>
            <person name="Pertea G."/>
            <person name="Qi P."/>
            <person name="Bennetzen J.L."/>
            <person name="Dai X."/>
            <person name="Dawson M.W."/>
            <person name="Muller H.G."/>
            <person name="Kugler K."/>
            <person name="Rivarola-Duarte L."/>
            <person name="Spannagl M."/>
            <person name="Mayer K.F.X."/>
            <person name="Lu F.H."/>
            <person name="Bevan M.W."/>
            <person name="Leroy P."/>
            <person name="Li P."/>
            <person name="You F.M."/>
            <person name="Sun Q."/>
            <person name="Liu Z."/>
            <person name="Lyons E."/>
            <person name="Wicker T."/>
            <person name="Salzberg S.L."/>
            <person name="Devos K.M."/>
            <person name="Dvorak J."/>
        </authorList>
    </citation>
    <scope>NUCLEOTIDE SEQUENCE [LARGE SCALE GENOMIC DNA]</scope>
    <source>
        <strain evidence="1">cv. AL8/78</strain>
    </source>
</reference>
<dbReference type="Proteomes" id="UP000015105">
    <property type="component" value="Chromosome 2D"/>
</dbReference>
<dbReference type="AlphaFoldDB" id="A0A453ASL4"/>